<evidence type="ECO:0008006" key="6">
    <source>
        <dbReference type="Google" id="ProtNLM"/>
    </source>
</evidence>
<dbReference type="AlphaFoldDB" id="A0A2J7ZVK7"/>
<evidence type="ECO:0000256" key="2">
    <source>
        <dbReference type="ARBA" id="ARBA00022980"/>
    </source>
</evidence>
<reference evidence="4 5" key="1">
    <citation type="journal article" date="2017" name="Mol. Biol. Evol.">
        <title>The 4-celled Tetrabaena socialis nuclear genome reveals the essential components for genetic control of cell number at the origin of multicellularity in the volvocine lineage.</title>
        <authorList>
            <person name="Featherston J."/>
            <person name="Arakaki Y."/>
            <person name="Hanschen E.R."/>
            <person name="Ferris P.J."/>
            <person name="Michod R.E."/>
            <person name="Olson B.J.S.C."/>
            <person name="Nozaki H."/>
            <person name="Durand P.M."/>
        </authorList>
    </citation>
    <scope>NUCLEOTIDE SEQUENCE [LARGE SCALE GENOMIC DNA]</scope>
    <source>
        <strain evidence="4 5">NIES-571</strain>
    </source>
</reference>
<dbReference type="Pfam" id="PF01165">
    <property type="entry name" value="Ribosomal_S21"/>
    <property type="match status" value="1"/>
</dbReference>
<name>A0A2J7ZVK7_9CHLO</name>
<gene>
    <name evidence="4" type="ORF">TSOC_009528</name>
</gene>
<proteinExistence type="inferred from homology"/>
<protein>
    <recommendedName>
        <fullName evidence="6">30S ribosomal protein S21, chloroplastic</fullName>
    </recommendedName>
</protein>
<keyword evidence="2" id="KW-0689">Ribosomal protein</keyword>
<evidence type="ECO:0000313" key="5">
    <source>
        <dbReference type="Proteomes" id="UP000236333"/>
    </source>
</evidence>
<dbReference type="GO" id="GO:1990904">
    <property type="term" value="C:ribonucleoprotein complex"/>
    <property type="evidence" value="ECO:0007669"/>
    <property type="project" value="UniProtKB-KW"/>
</dbReference>
<dbReference type="Proteomes" id="UP000236333">
    <property type="component" value="Unassembled WGS sequence"/>
</dbReference>
<evidence type="ECO:0000256" key="3">
    <source>
        <dbReference type="ARBA" id="ARBA00023274"/>
    </source>
</evidence>
<dbReference type="InterPro" id="IPR001911">
    <property type="entry name" value="Ribosomal_bS21"/>
</dbReference>
<keyword evidence="5" id="KW-1185">Reference proteome</keyword>
<dbReference type="OrthoDB" id="524695at2759"/>
<evidence type="ECO:0000313" key="4">
    <source>
        <dbReference type="EMBL" id="PNH04313.1"/>
    </source>
</evidence>
<dbReference type="GO" id="GO:0005840">
    <property type="term" value="C:ribosome"/>
    <property type="evidence" value="ECO:0007669"/>
    <property type="project" value="UniProtKB-KW"/>
</dbReference>
<comment type="caution">
    <text evidence="4">The sequence shown here is derived from an EMBL/GenBank/DDBJ whole genome shotgun (WGS) entry which is preliminary data.</text>
</comment>
<sequence length="109" mass="12431">MAATLLFRGLVRDGGAAASTSVLAQLARSWAGQCRGMAVIVDVKDNRVEQAMAELNAKREEAGIADELRKRRYYRNGCEQRFERDKNSYKKAVGRVVSERIKWVMLRRR</sequence>
<dbReference type="EMBL" id="PGGS01000401">
    <property type="protein sequence ID" value="PNH04313.1"/>
    <property type="molecule type" value="Genomic_DNA"/>
</dbReference>
<comment type="similarity">
    <text evidence="1">Belongs to the bacterial ribosomal protein bS21 family.</text>
</comment>
<dbReference type="GO" id="GO:0006412">
    <property type="term" value="P:translation"/>
    <property type="evidence" value="ECO:0007669"/>
    <property type="project" value="InterPro"/>
</dbReference>
<keyword evidence="3" id="KW-0687">Ribonucleoprotein</keyword>
<dbReference type="GO" id="GO:0003735">
    <property type="term" value="F:structural constituent of ribosome"/>
    <property type="evidence" value="ECO:0007669"/>
    <property type="project" value="InterPro"/>
</dbReference>
<evidence type="ECO:0000256" key="1">
    <source>
        <dbReference type="ARBA" id="ARBA00006640"/>
    </source>
</evidence>
<accession>A0A2J7ZVK7</accession>
<organism evidence="4 5">
    <name type="scientific">Tetrabaena socialis</name>
    <dbReference type="NCBI Taxonomy" id="47790"/>
    <lineage>
        <taxon>Eukaryota</taxon>
        <taxon>Viridiplantae</taxon>
        <taxon>Chlorophyta</taxon>
        <taxon>core chlorophytes</taxon>
        <taxon>Chlorophyceae</taxon>
        <taxon>CS clade</taxon>
        <taxon>Chlamydomonadales</taxon>
        <taxon>Tetrabaenaceae</taxon>
        <taxon>Tetrabaena</taxon>
    </lineage>
</organism>